<dbReference type="SUPFAM" id="SSF56300">
    <property type="entry name" value="Metallo-dependent phosphatases"/>
    <property type="match status" value="1"/>
</dbReference>
<gene>
    <name evidence="6" type="ORF">E2L08_14180</name>
</gene>
<dbReference type="OrthoDB" id="651281at2"/>
<feature type="domain" description="Calcineurin-like phosphoesterase" evidence="5">
    <location>
        <begin position="3"/>
        <end position="188"/>
    </location>
</feature>
<evidence type="ECO:0000313" key="6">
    <source>
        <dbReference type="EMBL" id="TDL76239.1"/>
    </source>
</evidence>
<reference evidence="6 7" key="1">
    <citation type="submission" date="2019-03" db="EMBL/GenBank/DDBJ databases">
        <title>Primorskyibacter sp. SS33 isolated from sediments.</title>
        <authorList>
            <person name="Xunke S."/>
        </authorList>
    </citation>
    <scope>NUCLEOTIDE SEQUENCE [LARGE SCALE GENOMIC DNA]</scope>
    <source>
        <strain evidence="6 7">SS33</strain>
    </source>
</reference>
<keyword evidence="7" id="KW-1185">Reference proteome</keyword>
<keyword evidence="2" id="KW-0378">Hydrolase</keyword>
<sequence length="261" mass="28758">MARIVHLSDLHFGRDRPELSTPLLAAVNGLSPDLVAISGDFTQRARHHQFAEAARFKARIEAPVLAVPGNHDTPLDNLWVRFLRPFSRYRKAIDPDLEPDWSDNRVKVTGVNTVNRFSWQRGRISGRTVREVCHAFADAGERLRIVVLHHPLEHGPEVDKRLMRGSAVALDRLGGCGADIVLSGHLHSTIAAPFRAAPSLLFVQAGTGLSDRLRGERNTFNVVEGDRRAVAIETWAASDELVFAPCAEARFSCEGGAWVPA</sequence>
<comment type="caution">
    <text evidence="6">The sequence shown here is derived from an EMBL/GenBank/DDBJ whole genome shotgun (WGS) entry which is preliminary data.</text>
</comment>
<proteinExistence type="inferred from homology"/>
<comment type="similarity">
    <text evidence="4">Belongs to the cyclic nucleotide phosphodiesterase class-III family.</text>
</comment>
<dbReference type="PANTHER" id="PTHR42988">
    <property type="entry name" value="PHOSPHOHYDROLASE"/>
    <property type="match status" value="1"/>
</dbReference>
<evidence type="ECO:0000313" key="7">
    <source>
        <dbReference type="Proteomes" id="UP000295701"/>
    </source>
</evidence>
<evidence type="ECO:0000256" key="1">
    <source>
        <dbReference type="ARBA" id="ARBA00022723"/>
    </source>
</evidence>
<keyword evidence="3" id="KW-0408">Iron</keyword>
<dbReference type="Gene3D" id="3.60.21.10">
    <property type="match status" value="1"/>
</dbReference>
<dbReference type="EMBL" id="SNAA01000018">
    <property type="protein sequence ID" value="TDL76239.1"/>
    <property type="molecule type" value="Genomic_DNA"/>
</dbReference>
<evidence type="ECO:0000256" key="3">
    <source>
        <dbReference type="ARBA" id="ARBA00023004"/>
    </source>
</evidence>
<evidence type="ECO:0000256" key="4">
    <source>
        <dbReference type="ARBA" id="ARBA00025742"/>
    </source>
</evidence>
<keyword evidence="1" id="KW-0479">Metal-binding</keyword>
<dbReference type="GO" id="GO:0046872">
    <property type="term" value="F:metal ion binding"/>
    <property type="evidence" value="ECO:0007669"/>
    <property type="project" value="UniProtKB-KW"/>
</dbReference>
<protein>
    <submittedName>
        <fullName evidence="6">Metallophosphoesterase</fullName>
    </submittedName>
</protein>
<dbReference type="InterPro" id="IPR050884">
    <property type="entry name" value="CNP_phosphodiesterase-III"/>
</dbReference>
<dbReference type="Pfam" id="PF00149">
    <property type="entry name" value="Metallophos"/>
    <property type="match status" value="1"/>
</dbReference>
<dbReference type="RefSeq" id="WP_133397753.1">
    <property type="nucleotide sequence ID" value="NZ_SNAA01000018.1"/>
</dbReference>
<dbReference type="AlphaFoldDB" id="A0A4V6PP32"/>
<dbReference type="PANTHER" id="PTHR42988:SF2">
    <property type="entry name" value="CYCLIC NUCLEOTIDE PHOSPHODIESTERASE CBUA0032-RELATED"/>
    <property type="match status" value="1"/>
</dbReference>
<evidence type="ECO:0000259" key="5">
    <source>
        <dbReference type="Pfam" id="PF00149"/>
    </source>
</evidence>
<accession>A0A4V6PP32</accession>
<organism evidence="6 7">
    <name type="scientific">Palleronia sediminis</name>
    <dbReference type="NCBI Taxonomy" id="2547833"/>
    <lineage>
        <taxon>Bacteria</taxon>
        <taxon>Pseudomonadati</taxon>
        <taxon>Pseudomonadota</taxon>
        <taxon>Alphaproteobacteria</taxon>
        <taxon>Rhodobacterales</taxon>
        <taxon>Roseobacteraceae</taxon>
        <taxon>Palleronia</taxon>
    </lineage>
</organism>
<evidence type="ECO:0000256" key="2">
    <source>
        <dbReference type="ARBA" id="ARBA00022801"/>
    </source>
</evidence>
<dbReference type="InterPro" id="IPR029052">
    <property type="entry name" value="Metallo-depent_PP-like"/>
</dbReference>
<dbReference type="GO" id="GO:0016787">
    <property type="term" value="F:hydrolase activity"/>
    <property type="evidence" value="ECO:0007669"/>
    <property type="project" value="UniProtKB-KW"/>
</dbReference>
<name>A0A4V6PP32_9RHOB</name>
<dbReference type="Proteomes" id="UP000295701">
    <property type="component" value="Unassembled WGS sequence"/>
</dbReference>
<dbReference type="InterPro" id="IPR004843">
    <property type="entry name" value="Calcineurin-like_PHP"/>
</dbReference>